<evidence type="ECO:0000313" key="1">
    <source>
        <dbReference type="EMBL" id="KAK2089952.1"/>
    </source>
</evidence>
<evidence type="ECO:0000313" key="2">
    <source>
        <dbReference type="Proteomes" id="UP001266305"/>
    </source>
</evidence>
<comment type="caution">
    <text evidence="1">The sequence shown here is derived from an EMBL/GenBank/DDBJ whole genome shotgun (WGS) entry which is preliminary data.</text>
</comment>
<dbReference type="EMBL" id="JASSZA010000018">
    <property type="protein sequence ID" value="KAK2089952.1"/>
    <property type="molecule type" value="Genomic_DNA"/>
</dbReference>
<name>A0ABQ9TYQ8_SAGOE</name>
<sequence>MNQHPCLFPCSVCRKSLDNPVKSVDVSFKNCVLPHTLTVLLGRIRLWRDVTNRVRVKPVQIPVIDAHLLGGGVAGFSLEKLAFTGTEIQKRQLSLGLEGGDSRAISLSDEAASLASEDKAALADPMLVSFCAFTDCPTLSDYRILNVTGGGFQVSWRLNSTQNHTFYVRVYRGEELLRSARTRGLALAVSGLEAGVLYRVKTGYQGCGADISTTMTVKTGKTTSRRPPLARKLAVLCPRPVAPALCGRQ</sequence>
<evidence type="ECO:0008006" key="3">
    <source>
        <dbReference type="Google" id="ProtNLM"/>
    </source>
</evidence>
<dbReference type="Proteomes" id="UP001266305">
    <property type="component" value="Unassembled WGS sequence"/>
</dbReference>
<proteinExistence type="predicted"/>
<gene>
    <name evidence="1" type="ORF">P7K49_032618</name>
</gene>
<organism evidence="1 2">
    <name type="scientific">Saguinus oedipus</name>
    <name type="common">Cotton-top tamarin</name>
    <name type="synonym">Oedipomidas oedipus</name>
    <dbReference type="NCBI Taxonomy" id="9490"/>
    <lineage>
        <taxon>Eukaryota</taxon>
        <taxon>Metazoa</taxon>
        <taxon>Chordata</taxon>
        <taxon>Craniata</taxon>
        <taxon>Vertebrata</taxon>
        <taxon>Euteleostomi</taxon>
        <taxon>Mammalia</taxon>
        <taxon>Eutheria</taxon>
        <taxon>Euarchontoglires</taxon>
        <taxon>Primates</taxon>
        <taxon>Haplorrhini</taxon>
        <taxon>Platyrrhini</taxon>
        <taxon>Cebidae</taxon>
        <taxon>Callitrichinae</taxon>
        <taxon>Saguinus</taxon>
    </lineage>
</organism>
<keyword evidence="2" id="KW-1185">Reference proteome</keyword>
<reference evidence="1 2" key="1">
    <citation type="submission" date="2023-05" db="EMBL/GenBank/DDBJ databases">
        <title>B98-5 Cell Line De Novo Hybrid Assembly: An Optical Mapping Approach.</title>
        <authorList>
            <person name="Kananen K."/>
            <person name="Auerbach J.A."/>
            <person name="Kautto E."/>
            <person name="Blachly J.S."/>
        </authorList>
    </citation>
    <scope>NUCLEOTIDE SEQUENCE [LARGE SCALE GENOMIC DNA]</scope>
    <source>
        <strain evidence="1">B95-8</strain>
        <tissue evidence="1">Cell line</tissue>
    </source>
</reference>
<protein>
    <recommendedName>
        <fullName evidence="3">Fibronectin type-III domain-containing protein</fullName>
    </recommendedName>
</protein>
<accession>A0ABQ9TYQ8</accession>